<dbReference type="Pfam" id="PF02298">
    <property type="entry name" value="Cu_bind_like"/>
    <property type="match status" value="1"/>
</dbReference>
<accession>A0A7J7G5S9</accession>
<keyword evidence="2" id="KW-0325">Glycoprotein</keyword>
<name>A0A7J7G5S9_CAMSI</name>
<dbReference type="InterPro" id="IPR039391">
    <property type="entry name" value="Phytocyanin-like"/>
</dbReference>
<reference evidence="6 7" key="2">
    <citation type="submission" date="2020-07" db="EMBL/GenBank/DDBJ databases">
        <title>Genome assembly of wild tea tree DASZ reveals pedigree and selection history of tea varieties.</title>
        <authorList>
            <person name="Zhang W."/>
        </authorList>
    </citation>
    <scope>NUCLEOTIDE SEQUENCE [LARGE SCALE GENOMIC DNA]</scope>
    <source>
        <strain evidence="7">cv. G240</strain>
        <tissue evidence="6">Leaf</tissue>
    </source>
</reference>
<feature type="chain" id="PRO_5029669983" description="Phytocyanin domain-containing protein" evidence="4">
    <location>
        <begin position="25"/>
        <end position="171"/>
    </location>
</feature>
<dbReference type="GO" id="GO:0009055">
    <property type="term" value="F:electron transfer activity"/>
    <property type="evidence" value="ECO:0007669"/>
    <property type="project" value="InterPro"/>
</dbReference>
<dbReference type="InterPro" id="IPR008972">
    <property type="entry name" value="Cupredoxin"/>
</dbReference>
<evidence type="ECO:0000256" key="4">
    <source>
        <dbReference type="SAM" id="SignalP"/>
    </source>
</evidence>
<evidence type="ECO:0000313" key="7">
    <source>
        <dbReference type="Proteomes" id="UP000593564"/>
    </source>
</evidence>
<dbReference type="Proteomes" id="UP000593564">
    <property type="component" value="Unassembled WGS sequence"/>
</dbReference>
<feature type="domain" description="Phytocyanin" evidence="5">
    <location>
        <begin position="25"/>
        <end position="127"/>
    </location>
</feature>
<proteinExistence type="predicted"/>
<reference evidence="7" key="1">
    <citation type="journal article" date="2020" name="Nat. Commun.">
        <title>Genome assembly of wild tea tree DASZ reveals pedigree and selection history of tea varieties.</title>
        <authorList>
            <person name="Zhang W."/>
            <person name="Zhang Y."/>
            <person name="Qiu H."/>
            <person name="Guo Y."/>
            <person name="Wan H."/>
            <person name="Zhang X."/>
            <person name="Scossa F."/>
            <person name="Alseekh S."/>
            <person name="Zhang Q."/>
            <person name="Wang P."/>
            <person name="Xu L."/>
            <person name="Schmidt M.H."/>
            <person name="Jia X."/>
            <person name="Li D."/>
            <person name="Zhu A."/>
            <person name="Guo F."/>
            <person name="Chen W."/>
            <person name="Ni D."/>
            <person name="Usadel B."/>
            <person name="Fernie A.R."/>
            <person name="Wen W."/>
        </authorList>
    </citation>
    <scope>NUCLEOTIDE SEQUENCE [LARGE SCALE GENOMIC DNA]</scope>
    <source>
        <strain evidence="7">cv. G240</strain>
    </source>
</reference>
<evidence type="ECO:0000259" key="5">
    <source>
        <dbReference type="PROSITE" id="PS51485"/>
    </source>
</evidence>
<dbReference type="SUPFAM" id="SSF49503">
    <property type="entry name" value="Cupredoxins"/>
    <property type="match status" value="1"/>
</dbReference>
<evidence type="ECO:0000256" key="1">
    <source>
        <dbReference type="ARBA" id="ARBA00023157"/>
    </source>
</evidence>
<dbReference type="PROSITE" id="PS51485">
    <property type="entry name" value="PHYTOCYANIN"/>
    <property type="match status" value="1"/>
</dbReference>
<dbReference type="SMR" id="A0A7J7G5S9"/>
<protein>
    <recommendedName>
        <fullName evidence="5">Phytocyanin domain-containing protein</fullName>
    </recommendedName>
</protein>
<dbReference type="GO" id="GO:0005886">
    <property type="term" value="C:plasma membrane"/>
    <property type="evidence" value="ECO:0007669"/>
    <property type="project" value="TreeGrafter"/>
</dbReference>
<dbReference type="EMBL" id="JACBKZ010000013">
    <property type="protein sequence ID" value="KAF5935321.1"/>
    <property type="molecule type" value="Genomic_DNA"/>
</dbReference>
<keyword evidence="7" id="KW-1185">Reference proteome</keyword>
<evidence type="ECO:0000256" key="2">
    <source>
        <dbReference type="ARBA" id="ARBA00023180"/>
    </source>
</evidence>
<feature type="region of interest" description="Disordered" evidence="3">
    <location>
        <begin position="141"/>
        <end position="163"/>
    </location>
</feature>
<keyword evidence="1" id="KW-1015">Disulfide bond</keyword>
<gene>
    <name evidence="6" type="ORF">HYC85_026450</name>
</gene>
<keyword evidence="4" id="KW-0732">Signal</keyword>
<dbReference type="PANTHER" id="PTHR33021:SF264">
    <property type="entry name" value="OS05G0570900 PROTEIN"/>
    <property type="match status" value="1"/>
</dbReference>
<sequence>MTKVQLSLFLLAALCCQMASPASALIHIVGGSLGWSIPPNATYFQDWAKSRVFGVNDRLFFPFRSDLHTVQEVSKDDFDKCTQNSVISTHSTGPLALTFTKPGDYYYYSAVGIQCEAGQKLHITVVPGNGSTGRTVPSANSIKQHPHPHLHPHPHPHHHHHIHTRKCVGNC</sequence>
<evidence type="ECO:0000256" key="3">
    <source>
        <dbReference type="SAM" id="MobiDB-lite"/>
    </source>
</evidence>
<dbReference type="FunFam" id="2.60.40.420:FF:000034">
    <property type="entry name" value="Cupredoxin superfamily protein"/>
    <property type="match status" value="1"/>
</dbReference>
<dbReference type="Gene3D" id="2.60.40.420">
    <property type="entry name" value="Cupredoxins - blue copper proteins"/>
    <property type="match status" value="1"/>
</dbReference>
<feature type="signal peptide" evidence="4">
    <location>
        <begin position="1"/>
        <end position="24"/>
    </location>
</feature>
<comment type="caution">
    <text evidence="6">The sequence shown here is derived from an EMBL/GenBank/DDBJ whole genome shotgun (WGS) entry which is preliminary data.</text>
</comment>
<dbReference type="AlphaFoldDB" id="A0A7J7G5S9"/>
<feature type="compositionally biased region" description="Basic residues" evidence="3">
    <location>
        <begin position="144"/>
        <end position="163"/>
    </location>
</feature>
<organism evidence="6 7">
    <name type="scientific">Camellia sinensis</name>
    <name type="common">Tea plant</name>
    <name type="synonym">Thea sinensis</name>
    <dbReference type="NCBI Taxonomy" id="4442"/>
    <lineage>
        <taxon>Eukaryota</taxon>
        <taxon>Viridiplantae</taxon>
        <taxon>Streptophyta</taxon>
        <taxon>Embryophyta</taxon>
        <taxon>Tracheophyta</taxon>
        <taxon>Spermatophyta</taxon>
        <taxon>Magnoliopsida</taxon>
        <taxon>eudicotyledons</taxon>
        <taxon>Gunneridae</taxon>
        <taxon>Pentapetalae</taxon>
        <taxon>asterids</taxon>
        <taxon>Ericales</taxon>
        <taxon>Theaceae</taxon>
        <taxon>Camellia</taxon>
    </lineage>
</organism>
<evidence type="ECO:0000313" key="6">
    <source>
        <dbReference type="EMBL" id="KAF5935321.1"/>
    </source>
</evidence>
<dbReference type="PANTHER" id="PTHR33021">
    <property type="entry name" value="BLUE COPPER PROTEIN"/>
    <property type="match status" value="1"/>
</dbReference>
<dbReference type="InterPro" id="IPR003245">
    <property type="entry name" value="Phytocyanin_dom"/>
</dbReference>